<gene>
    <name evidence="10 14" type="primary">miaA</name>
    <name evidence="14" type="ORF">H0266_03835</name>
</gene>
<comment type="subunit">
    <text evidence="10">Monomer.</text>
</comment>
<sequence length="315" mass="36597">MKHTVISVVGPTAVGKTKLGVEIAKKYNGEVISGDSMQIYRSMDIGTAKATEEEMEGVTHHMIDVKDPDEDFSVAEFQSTVQQLIREVHARGKLPVLVGGTGLYIQATLYDFQFSEEKKDEQVIERLESEAATYGMDAMYERLKSQDPMQAERIHPNNHRRVLRALEVFETTGKGMSDHQKEQPNESPFHPVLIGLEMDRDLLYNRINRRVDQMMDEGLLEEVKSLYDQGLEDRQSMKAIGYKEFIPYFKGEYSLDRAVELLKRNSRRYAKRQYTYFRNKMNVDWYEVTETNYRDKFETILADLAGMLEDDIERY</sequence>
<dbReference type="GO" id="GO:0005524">
    <property type="term" value="F:ATP binding"/>
    <property type="evidence" value="ECO:0007669"/>
    <property type="project" value="UniProtKB-UniRule"/>
</dbReference>
<evidence type="ECO:0000313" key="15">
    <source>
        <dbReference type="Proteomes" id="UP000571017"/>
    </source>
</evidence>
<dbReference type="HAMAP" id="MF_00185">
    <property type="entry name" value="IPP_trans"/>
    <property type="match status" value="1"/>
</dbReference>
<evidence type="ECO:0000313" key="14">
    <source>
        <dbReference type="EMBL" id="MBA2174026.1"/>
    </source>
</evidence>
<feature type="site" description="Interaction with substrate tRNA" evidence="10">
    <location>
        <position position="101"/>
    </location>
</feature>
<evidence type="ECO:0000256" key="5">
    <source>
        <dbReference type="ARBA" id="ARBA00022694"/>
    </source>
</evidence>
<keyword evidence="5 10" id="KW-0819">tRNA processing</keyword>
<comment type="similarity">
    <text evidence="3 10 13">Belongs to the IPP transferase family.</text>
</comment>
<comment type="catalytic activity">
    <reaction evidence="9 10 11">
        <text>adenosine(37) in tRNA + dimethylallyl diphosphate = N(6)-dimethylallyladenosine(37) in tRNA + diphosphate</text>
        <dbReference type="Rhea" id="RHEA:26482"/>
        <dbReference type="Rhea" id="RHEA-COMP:10162"/>
        <dbReference type="Rhea" id="RHEA-COMP:10375"/>
        <dbReference type="ChEBI" id="CHEBI:33019"/>
        <dbReference type="ChEBI" id="CHEBI:57623"/>
        <dbReference type="ChEBI" id="CHEBI:74411"/>
        <dbReference type="ChEBI" id="CHEBI:74415"/>
        <dbReference type="EC" id="2.5.1.75"/>
    </reaction>
</comment>
<dbReference type="EC" id="2.5.1.75" evidence="10"/>
<evidence type="ECO:0000256" key="1">
    <source>
        <dbReference type="ARBA" id="ARBA00001946"/>
    </source>
</evidence>
<protein>
    <recommendedName>
        <fullName evidence="10">tRNA dimethylallyltransferase</fullName>
        <ecNumber evidence="10">2.5.1.75</ecNumber>
    </recommendedName>
    <alternativeName>
        <fullName evidence="10">Dimethylallyl diphosphate:tRNA dimethylallyltransferase</fullName>
        <shortName evidence="10">DMAPP:tRNA dimethylallyltransferase</shortName>
        <shortName evidence="10">DMATase</shortName>
    </alternativeName>
    <alternativeName>
        <fullName evidence="10">Isopentenyl-diphosphate:tRNA isopentenyltransferase</fullName>
        <shortName evidence="10">IPP transferase</shortName>
        <shortName evidence="10">IPPT</shortName>
        <shortName evidence="10">IPTase</shortName>
    </alternativeName>
</protein>
<evidence type="ECO:0000256" key="10">
    <source>
        <dbReference type="HAMAP-Rule" id="MF_00185"/>
    </source>
</evidence>
<keyword evidence="7 10" id="KW-0067">ATP-binding</keyword>
<dbReference type="Proteomes" id="UP000571017">
    <property type="component" value="Unassembled WGS sequence"/>
</dbReference>
<accession>A0A838CQW3</accession>
<feature type="binding site" evidence="10">
    <location>
        <begin position="10"/>
        <end position="17"/>
    </location>
    <ligand>
        <name>ATP</name>
        <dbReference type="ChEBI" id="CHEBI:30616"/>
    </ligand>
</feature>
<proteinExistence type="inferred from homology"/>
<evidence type="ECO:0000256" key="2">
    <source>
        <dbReference type="ARBA" id="ARBA00003213"/>
    </source>
</evidence>
<keyword evidence="15" id="KW-1185">Reference proteome</keyword>
<evidence type="ECO:0000256" key="13">
    <source>
        <dbReference type="RuleBase" id="RU003785"/>
    </source>
</evidence>
<dbReference type="Pfam" id="PF01715">
    <property type="entry name" value="IPPT"/>
    <property type="match status" value="1"/>
</dbReference>
<comment type="function">
    <text evidence="2 10 12">Catalyzes the transfer of a dimethylallyl group onto the adenine at position 37 in tRNAs that read codons beginning with uridine, leading to the formation of N6-(dimethylallyl)adenosine (i(6)A).</text>
</comment>
<evidence type="ECO:0000256" key="3">
    <source>
        <dbReference type="ARBA" id="ARBA00005842"/>
    </source>
</evidence>
<dbReference type="FunFam" id="1.10.20.140:FF:000001">
    <property type="entry name" value="tRNA dimethylallyltransferase"/>
    <property type="match status" value="1"/>
</dbReference>
<feature type="binding site" evidence="10">
    <location>
        <begin position="12"/>
        <end position="17"/>
    </location>
    <ligand>
        <name>substrate</name>
    </ligand>
</feature>
<feature type="region of interest" description="Interaction with substrate tRNA" evidence="10">
    <location>
        <begin position="35"/>
        <end position="38"/>
    </location>
</feature>
<keyword evidence="8 10" id="KW-0460">Magnesium</keyword>
<dbReference type="RefSeq" id="WP_181471044.1">
    <property type="nucleotide sequence ID" value="NZ_JACEFG010000001.1"/>
</dbReference>
<dbReference type="EMBL" id="JACEFG010000001">
    <property type="protein sequence ID" value="MBA2174026.1"/>
    <property type="molecule type" value="Genomic_DNA"/>
</dbReference>
<evidence type="ECO:0000256" key="12">
    <source>
        <dbReference type="RuleBase" id="RU003784"/>
    </source>
</evidence>
<dbReference type="InterPro" id="IPR027417">
    <property type="entry name" value="P-loop_NTPase"/>
</dbReference>
<comment type="caution">
    <text evidence="10">Lacks conserved residue(s) required for the propagation of feature annotation.</text>
</comment>
<dbReference type="AlphaFoldDB" id="A0A838CQW3"/>
<dbReference type="InterPro" id="IPR039657">
    <property type="entry name" value="Dimethylallyltransferase"/>
</dbReference>
<dbReference type="PANTHER" id="PTHR11088:SF60">
    <property type="entry name" value="TRNA DIMETHYLALLYLTRANSFERASE"/>
    <property type="match status" value="1"/>
</dbReference>
<dbReference type="GO" id="GO:0006400">
    <property type="term" value="P:tRNA modification"/>
    <property type="evidence" value="ECO:0007669"/>
    <property type="project" value="TreeGrafter"/>
</dbReference>
<evidence type="ECO:0000256" key="9">
    <source>
        <dbReference type="ARBA" id="ARBA00049563"/>
    </source>
</evidence>
<evidence type="ECO:0000256" key="6">
    <source>
        <dbReference type="ARBA" id="ARBA00022741"/>
    </source>
</evidence>
<comment type="cofactor">
    <cofactor evidence="1 10">
        <name>Mg(2+)</name>
        <dbReference type="ChEBI" id="CHEBI:18420"/>
    </cofactor>
</comment>
<comment type="caution">
    <text evidence="14">The sequence shown here is derived from an EMBL/GenBank/DDBJ whole genome shotgun (WGS) entry which is preliminary data.</text>
</comment>
<evidence type="ECO:0000256" key="8">
    <source>
        <dbReference type="ARBA" id="ARBA00022842"/>
    </source>
</evidence>
<evidence type="ECO:0000256" key="4">
    <source>
        <dbReference type="ARBA" id="ARBA00022679"/>
    </source>
</evidence>
<feature type="site" description="Interaction with substrate tRNA" evidence="10">
    <location>
        <position position="126"/>
    </location>
</feature>
<dbReference type="Gene3D" id="3.40.50.300">
    <property type="entry name" value="P-loop containing nucleotide triphosphate hydrolases"/>
    <property type="match status" value="1"/>
</dbReference>
<dbReference type="PANTHER" id="PTHR11088">
    <property type="entry name" value="TRNA DIMETHYLALLYLTRANSFERASE"/>
    <property type="match status" value="1"/>
</dbReference>
<name>A0A838CQW3_9BACI</name>
<dbReference type="SUPFAM" id="SSF52540">
    <property type="entry name" value="P-loop containing nucleoside triphosphate hydrolases"/>
    <property type="match status" value="2"/>
</dbReference>
<reference evidence="14 15" key="1">
    <citation type="journal article" date="2004" name="Extremophiles">
        <title>Halobacillus locisalis sp. nov., a halophilic bacterium isolated from a marine solar saltern of the Yellow Sea in Korea.</title>
        <authorList>
            <person name="Yoon J.H."/>
            <person name="Kang K.H."/>
            <person name="Oh T.K."/>
            <person name="Park Y.H."/>
        </authorList>
    </citation>
    <scope>NUCLEOTIDE SEQUENCE [LARGE SCALE GENOMIC DNA]</scope>
    <source>
        <strain evidence="14 15">KCTC 3788</strain>
    </source>
</reference>
<dbReference type="Gene3D" id="1.10.20.140">
    <property type="match status" value="1"/>
</dbReference>
<keyword evidence="4 10" id="KW-0808">Transferase</keyword>
<evidence type="ECO:0000256" key="11">
    <source>
        <dbReference type="RuleBase" id="RU003783"/>
    </source>
</evidence>
<evidence type="ECO:0000256" key="7">
    <source>
        <dbReference type="ARBA" id="ARBA00022840"/>
    </source>
</evidence>
<dbReference type="NCBIfam" id="TIGR00174">
    <property type="entry name" value="miaA"/>
    <property type="match status" value="1"/>
</dbReference>
<organism evidence="14 15">
    <name type="scientific">Halobacillus locisalis</name>
    <dbReference type="NCBI Taxonomy" id="220753"/>
    <lineage>
        <taxon>Bacteria</taxon>
        <taxon>Bacillati</taxon>
        <taxon>Bacillota</taxon>
        <taxon>Bacilli</taxon>
        <taxon>Bacillales</taxon>
        <taxon>Bacillaceae</taxon>
        <taxon>Halobacillus</taxon>
    </lineage>
</organism>
<dbReference type="InterPro" id="IPR018022">
    <property type="entry name" value="IPT"/>
</dbReference>
<dbReference type="GO" id="GO:0052381">
    <property type="term" value="F:tRNA dimethylallyltransferase activity"/>
    <property type="evidence" value="ECO:0007669"/>
    <property type="project" value="UniProtKB-UniRule"/>
</dbReference>
<keyword evidence="6 10" id="KW-0547">Nucleotide-binding</keyword>